<dbReference type="PROSITE" id="PS50862">
    <property type="entry name" value="AA_TRNA_LIGASE_II"/>
    <property type="match status" value="1"/>
</dbReference>
<keyword evidence="11" id="KW-0648">Protein biosynthesis</keyword>
<dbReference type="GO" id="GO:0005524">
    <property type="term" value="F:ATP binding"/>
    <property type="evidence" value="ECO:0007669"/>
    <property type="project" value="UniProtKB-KW"/>
</dbReference>
<dbReference type="GO" id="GO:0006435">
    <property type="term" value="P:threonyl-tRNA aminoacylation"/>
    <property type="evidence" value="ECO:0007669"/>
    <property type="project" value="InterPro"/>
</dbReference>
<evidence type="ECO:0000256" key="4">
    <source>
        <dbReference type="ARBA" id="ARBA00022555"/>
    </source>
</evidence>
<evidence type="ECO:0000259" key="16">
    <source>
        <dbReference type="PROSITE" id="PS51880"/>
    </source>
</evidence>
<dbReference type="GO" id="GO:0004829">
    <property type="term" value="F:threonine-tRNA ligase activity"/>
    <property type="evidence" value="ECO:0007669"/>
    <property type="project" value="UniProtKB-EC"/>
</dbReference>
<feature type="domain" description="Aminoacyl-transfer RNA synthetases class-II family profile" evidence="15">
    <location>
        <begin position="255"/>
        <end position="566"/>
    </location>
</feature>
<dbReference type="InterPro" id="IPR002314">
    <property type="entry name" value="aa-tRNA-synt_IIb"/>
</dbReference>
<proteinExistence type="inferred from homology"/>
<evidence type="ECO:0000256" key="12">
    <source>
        <dbReference type="ARBA" id="ARBA00023146"/>
    </source>
</evidence>
<evidence type="ECO:0000256" key="3">
    <source>
        <dbReference type="ARBA" id="ARBA00022490"/>
    </source>
</evidence>
<dbReference type="InterPro" id="IPR002320">
    <property type="entry name" value="Thr-tRNA-ligase_IIa"/>
</dbReference>
<keyword evidence="7" id="KW-0547">Nucleotide-binding</keyword>
<evidence type="ECO:0000313" key="17">
    <source>
        <dbReference type="EMBL" id="MPL95540.1"/>
    </source>
</evidence>
<dbReference type="CDD" id="cd01667">
    <property type="entry name" value="TGS_ThrRS"/>
    <property type="match status" value="1"/>
</dbReference>
<dbReference type="SMART" id="SM00863">
    <property type="entry name" value="tRNA_SAD"/>
    <property type="match status" value="1"/>
</dbReference>
<dbReference type="FunFam" id="3.30.930.10:FF:000002">
    <property type="entry name" value="Threonine--tRNA ligase"/>
    <property type="match status" value="1"/>
</dbReference>
<keyword evidence="6" id="KW-0479">Metal-binding</keyword>
<evidence type="ECO:0000256" key="6">
    <source>
        <dbReference type="ARBA" id="ARBA00022723"/>
    </source>
</evidence>
<dbReference type="SUPFAM" id="SSF55681">
    <property type="entry name" value="Class II aaRS and biotin synthetases"/>
    <property type="match status" value="1"/>
</dbReference>
<dbReference type="GO" id="GO:0005737">
    <property type="term" value="C:cytoplasm"/>
    <property type="evidence" value="ECO:0007669"/>
    <property type="project" value="InterPro"/>
</dbReference>
<protein>
    <recommendedName>
        <fullName evidence="2">threonine--tRNA ligase</fullName>
        <ecNumber evidence="2">6.1.1.3</ecNumber>
    </recommendedName>
    <alternativeName>
        <fullName evidence="13">Threonyl-tRNA synthetase</fullName>
    </alternativeName>
</protein>
<gene>
    <name evidence="17" type="primary">thrS_8</name>
    <name evidence="17" type="ORF">SDC9_41711</name>
</gene>
<dbReference type="Gene3D" id="3.30.54.20">
    <property type="match status" value="1"/>
</dbReference>
<name>A0A644VWE6_9ZZZZ</name>
<dbReference type="InterPro" id="IPR033728">
    <property type="entry name" value="ThrRS_core"/>
</dbReference>
<evidence type="ECO:0000256" key="5">
    <source>
        <dbReference type="ARBA" id="ARBA00022598"/>
    </source>
</evidence>
<evidence type="ECO:0000256" key="10">
    <source>
        <dbReference type="ARBA" id="ARBA00022884"/>
    </source>
</evidence>
<comment type="caution">
    <text evidence="17">The sequence shown here is derived from an EMBL/GenBank/DDBJ whole genome shotgun (WGS) entry which is preliminary data.</text>
</comment>
<dbReference type="PANTHER" id="PTHR11451">
    <property type="entry name" value="THREONINE-TRNA LIGASE"/>
    <property type="match status" value="1"/>
</dbReference>
<dbReference type="FunFam" id="3.30.980.10:FF:000005">
    <property type="entry name" value="Threonyl-tRNA synthetase, mitochondrial"/>
    <property type="match status" value="1"/>
</dbReference>
<dbReference type="SUPFAM" id="SSF55186">
    <property type="entry name" value="ThrRS/AlaRS common domain"/>
    <property type="match status" value="1"/>
</dbReference>
<sequence>MLPLHPSLKMNVQNMIKITFPDDSVREYAEGTTAMQIAESISSRLAQDVLAASVNGEIWDLTRPITSDSAVKLFKWDDAEGKHAFWHSSAHLMAEALQELFPGTKFGIGPAIENGFYYDVDPETPIKDSDFPAIEAKMLELVARKESIKRESISKEDAIKMFGDRGETYKTELIGELADGTITTYTQGNFTDLCRGPHLPNTSYIKAVKILSVAGAYWRGDEKRKQLVRLYGITFPKKKMLDEYLALLEEAKKRDHRKLGKELELFTFSQAVGQGLPLWLPRGTQLRMRLEDFLKRIQKRYGYQQVITPHIGQKELYITSGHYAKYGKDSFQPIHTPQDGEEFLLKPMNCPHHCEIFKAFPRSYKDLPIRFAEFGTVYRYEQSGELHGLTRVRGFTQDDAHLFCRPDQLKDEFLKVMDIIFIIFKALDFENFEAQISLRDPNNKEKYIGSDENWDKAERAIVEACQEKGLKAKVELGEAAFYGPKLDFMVKDAIGRRWQLGTIQVDYNLPERFELEYTGDDNKKHRPVMIHRAPFGSMERFVAVLIEHTGGKFPLWLTPDQVVIMPISEKFNEYAYKVSSILEDQDIRVLVDDRNEKIGRKIRDNELKRIPYMLVVGEKEAENDEVSVRKQGEGDKGSMNITTFASLLNAEVEEMMNHWQKKEGK</sequence>
<evidence type="ECO:0000256" key="11">
    <source>
        <dbReference type="ARBA" id="ARBA00022917"/>
    </source>
</evidence>
<dbReference type="Gene3D" id="3.30.930.10">
    <property type="entry name" value="Bira Bifunctional Protein, Domain 2"/>
    <property type="match status" value="1"/>
</dbReference>
<dbReference type="EMBL" id="VSSQ01000471">
    <property type="protein sequence ID" value="MPL95540.1"/>
    <property type="molecule type" value="Genomic_DNA"/>
</dbReference>
<dbReference type="HAMAP" id="MF_00184">
    <property type="entry name" value="Thr_tRNA_synth"/>
    <property type="match status" value="1"/>
</dbReference>
<dbReference type="GO" id="GO:0000049">
    <property type="term" value="F:tRNA binding"/>
    <property type="evidence" value="ECO:0007669"/>
    <property type="project" value="UniProtKB-KW"/>
</dbReference>
<dbReference type="Pfam" id="PF07973">
    <property type="entry name" value="tRNA_SAD"/>
    <property type="match status" value="1"/>
</dbReference>
<evidence type="ECO:0000256" key="7">
    <source>
        <dbReference type="ARBA" id="ARBA00022741"/>
    </source>
</evidence>
<organism evidence="17">
    <name type="scientific">bioreactor metagenome</name>
    <dbReference type="NCBI Taxonomy" id="1076179"/>
    <lineage>
        <taxon>unclassified sequences</taxon>
        <taxon>metagenomes</taxon>
        <taxon>ecological metagenomes</taxon>
    </lineage>
</organism>
<dbReference type="InterPro" id="IPR036621">
    <property type="entry name" value="Anticodon-bd_dom_sf"/>
</dbReference>
<dbReference type="InterPro" id="IPR006195">
    <property type="entry name" value="aa-tRNA-synth_II"/>
</dbReference>
<dbReference type="InterPro" id="IPR018163">
    <property type="entry name" value="Thr/Ala-tRNA-synth_IIc_edit"/>
</dbReference>
<dbReference type="FunFam" id="3.30.54.20:FF:000002">
    <property type="entry name" value="Threonine--tRNA ligase"/>
    <property type="match status" value="1"/>
</dbReference>
<dbReference type="InterPro" id="IPR012675">
    <property type="entry name" value="Beta-grasp_dom_sf"/>
</dbReference>
<keyword evidence="5 17" id="KW-0436">Ligase</keyword>
<evidence type="ECO:0000256" key="9">
    <source>
        <dbReference type="ARBA" id="ARBA00022840"/>
    </source>
</evidence>
<dbReference type="Gene3D" id="3.30.980.10">
    <property type="entry name" value="Threonyl-trna Synthetase, Chain A, domain 2"/>
    <property type="match status" value="1"/>
</dbReference>
<dbReference type="InterPro" id="IPR045864">
    <property type="entry name" value="aa-tRNA-synth_II/BPL/LPL"/>
</dbReference>
<dbReference type="CDD" id="cd00771">
    <property type="entry name" value="ThrRS_core"/>
    <property type="match status" value="1"/>
</dbReference>
<dbReference type="Pfam" id="PF02824">
    <property type="entry name" value="TGS"/>
    <property type="match status" value="1"/>
</dbReference>
<dbReference type="NCBIfam" id="TIGR00418">
    <property type="entry name" value="thrS"/>
    <property type="match status" value="1"/>
</dbReference>
<dbReference type="Pfam" id="PF03129">
    <property type="entry name" value="HGTP_anticodon"/>
    <property type="match status" value="1"/>
</dbReference>
<dbReference type="InterPro" id="IPR012676">
    <property type="entry name" value="TGS-like"/>
</dbReference>
<dbReference type="SUPFAM" id="SSF52954">
    <property type="entry name" value="Class II aaRS ABD-related"/>
    <property type="match status" value="1"/>
</dbReference>
<evidence type="ECO:0000256" key="8">
    <source>
        <dbReference type="ARBA" id="ARBA00022833"/>
    </source>
</evidence>
<keyword evidence="4" id="KW-0820">tRNA-binding</keyword>
<evidence type="ECO:0000256" key="2">
    <source>
        <dbReference type="ARBA" id="ARBA00013163"/>
    </source>
</evidence>
<keyword evidence="3" id="KW-0963">Cytoplasm</keyword>
<accession>A0A644VWE6</accession>
<dbReference type="PROSITE" id="PS51880">
    <property type="entry name" value="TGS"/>
    <property type="match status" value="1"/>
</dbReference>
<dbReference type="CDD" id="cd00860">
    <property type="entry name" value="ThrRS_anticodon"/>
    <property type="match status" value="1"/>
</dbReference>
<keyword evidence="10" id="KW-0694">RNA-binding</keyword>
<feature type="domain" description="TGS" evidence="16">
    <location>
        <begin position="14"/>
        <end position="75"/>
    </location>
</feature>
<evidence type="ECO:0000256" key="1">
    <source>
        <dbReference type="ARBA" id="ARBA00008226"/>
    </source>
</evidence>
<evidence type="ECO:0000256" key="14">
    <source>
        <dbReference type="ARBA" id="ARBA00049515"/>
    </source>
</evidence>
<keyword evidence="12" id="KW-0030">Aminoacyl-tRNA synthetase</keyword>
<dbReference type="Gene3D" id="3.40.50.800">
    <property type="entry name" value="Anticodon-binding domain"/>
    <property type="match status" value="1"/>
</dbReference>
<dbReference type="PANTHER" id="PTHR11451:SF44">
    <property type="entry name" value="THREONINE--TRNA LIGASE, CHLOROPLASTIC_MITOCHONDRIAL 2"/>
    <property type="match status" value="1"/>
</dbReference>
<dbReference type="Gene3D" id="3.10.20.30">
    <property type="match status" value="1"/>
</dbReference>
<dbReference type="PRINTS" id="PR01047">
    <property type="entry name" value="TRNASYNTHTHR"/>
</dbReference>
<dbReference type="SUPFAM" id="SSF81271">
    <property type="entry name" value="TGS-like"/>
    <property type="match status" value="1"/>
</dbReference>
<evidence type="ECO:0000259" key="15">
    <source>
        <dbReference type="PROSITE" id="PS50862"/>
    </source>
</evidence>
<evidence type="ECO:0000256" key="13">
    <source>
        <dbReference type="ARBA" id="ARBA00031900"/>
    </source>
</evidence>
<comment type="catalytic activity">
    <reaction evidence="14">
        <text>tRNA(Thr) + L-threonine + ATP = L-threonyl-tRNA(Thr) + AMP + diphosphate + H(+)</text>
        <dbReference type="Rhea" id="RHEA:24624"/>
        <dbReference type="Rhea" id="RHEA-COMP:9670"/>
        <dbReference type="Rhea" id="RHEA-COMP:9704"/>
        <dbReference type="ChEBI" id="CHEBI:15378"/>
        <dbReference type="ChEBI" id="CHEBI:30616"/>
        <dbReference type="ChEBI" id="CHEBI:33019"/>
        <dbReference type="ChEBI" id="CHEBI:57926"/>
        <dbReference type="ChEBI" id="CHEBI:78442"/>
        <dbReference type="ChEBI" id="CHEBI:78534"/>
        <dbReference type="ChEBI" id="CHEBI:456215"/>
        <dbReference type="EC" id="6.1.1.3"/>
    </reaction>
</comment>
<dbReference type="GO" id="GO:0046872">
    <property type="term" value="F:metal ion binding"/>
    <property type="evidence" value="ECO:0007669"/>
    <property type="project" value="UniProtKB-KW"/>
</dbReference>
<dbReference type="InterPro" id="IPR004095">
    <property type="entry name" value="TGS"/>
</dbReference>
<dbReference type="FunFam" id="3.10.20.30:FF:000005">
    <property type="entry name" value="Threonine--tRNA ligase"/>
    <property type="match status" value="1"/>
</dbReference>
<reference evidence="17" key="1">
    <citation type="submission" date="2019-08" db="EMBL/GenBank/DDBJ databases">
        <authorList>
            <person name="Kucharzyk K."/>
            <person name="Murdoch R.W."/>
            <person name="Higgins S."/>
            <person name="Loffler F."/>
        </authorList>
    </citation>
    <scope>NUCLEOTIDE SEQUENCE</scope>
</reference>
<keyword evidence="9" id="KW-0067">ATP-binding</keyword>
<dbReference type="Pfam" id="PF00587">
    <property type="entry name" value="tRNA-synt_2b"/>
    <property type="match status" value="1"/>
</dbReference>
<dbReference type="EC" id="6.1.1.3" evidence="2"/>
<comment type="similarity">
    <text evidence="1">Belongs to the class-II aminoacyl-tRNA synthetase family.</text>
</comment>
<dbReference type="InterPro" id="IPR004154">
    <property type="entry name" value="Anticodon-bd"/>
</dbReference>
<dbReference type="AlphaFoldDB" id="A0A644VWE6"/>
<dbReference type="InterPro" id="IPR012947">
    <property type="entry name" value="tRNA_SAD"/>
</dbReference>
<dbReference type="InterPro" id="IPR047246">
    <property type="entry name" value="ThrRS_anticodon"/>
</dbReference>
<dbReference type="FunFam" id="3.40.50.800:FF:000001">
    <property type="entry name" value="Threonine--tRNA ligase"/>
    <property type="match status" value="1"/>
</dbReference>
<keyword evidence="8" id="KW-0862">Zinc</keyword>